<evidence type="ECO:0000256" key="19">
    <source>
        <dbReference type="SAM" id="SignalP"/>
    </source>
</evidence>
<evidence type="ECO:0000256" key="12">
    <source>
        <dbReference type="ARBA" id="ARBA00023180"/>
    </source>
</evidence>
<proteinExistence type="inferred from homology"/>
<feature type="signal peptide" evidence="19">
    <location>
        <begin position="1"/>
        <end position="16"/>
    </location>
</feature>
<dbReference type="GeneTree" id="ENSGT00390000002634"/>
<reference evidence="21" key="1">
    <citation type="submission" date="2018-06" db="EMBL/GenBank/DDBJ databases">
        <title>Genome assembly of Danube salmon.</title>
        <authorList>
            <person name="Macqueen D.J."/>
            <person name="Gundappa M.K."/>
        </authorList>
    </citation>
    <scope>NUCLEOTIDE SEQUENCE [LARGE SCALE GENOMIC DNA]</scope>
</reference>
<sequence>MLSLVVLLILFQPREGGTSPISCYNDQGEAVDWFYLYKLPHVDREFPNDGQSYLLMGKGSEGWTDGEVLVNDSTGALGRTVGQLYEQGKVCVQLTCIIQGQMAYSSLPHTQPASNRSVSLTSLGGTEFISFAKGRSFNNDLYHSWVAPSLQSDLLVQFWIRSTGILPSDCSLGWKVLDIQLISPGGRITFKASNDHSKWAVSTTGGGVDRAAGWVCVGDINRNEAEEKRGGGTVCLQDATVWKAYRTAALECEMCGGGTSGCDVDVEDARHYQGDMNQ</sequence>
<keyword evidence="21" id="KW-1185">Reference proteome</keyword>
<dbReference type="GO" id="GO:0004531">
    <property type="term" value="F:deoxyribonuclease II activity"/>
    <property type="evidence" value="ECO:0007669"/>
    <property type="project" value="UniProtKB-EC"/>
</dbReference>
<keyword evidence="7" id="KW-0540">Nuclease</keyword>
<organism evidence="20 21">
    <name type="scientific">Hucho hucho</name>
    <name type="common">huchen</name>
    <dbReference type="NCBI Taxonomy" id="62062"/>
    <lineage>
        <taxon>Eukaryota</taxon>
        <taxon>Metazoa</taxon>
        <taxon>Chordata</taxon>
        <taxon>Craniata</taxon>
        <taxon>Vertebrata</taxon>
        <taxon>Euteleostomi</taxon>
        <taxon>Actinopterygii</taxon>
        <taxon>Neopterygii</taxon>
        <taxon>Teleostei</taxon>
        <taxon>Protacanthopterygii</taxon>
        <taxon>Salmoniformes</taxon>
        <taxon>Salmonidae</taxon>
        <taxon>Salmoninae</taxon>
        <taxon>Hucho</taxon>
    </lineage>
</organism>
<evidence type="ECO:0000256" key="8">
    <source>
        <dbReference type="ARBA" id="ARBA00022729"/>
    </source>
</evidence>
<evidence type="ECO:0000256" key="10">
    <source>
        <dbReference type="ARBA" id="ARBA00022801"/>
    </source>
</evidence>
<dbReference type="Ensembl" id="ENSHHUT00000063079.1">
    <property type="protein sequence ID" value="ENSHHUP00000061005.1"/>
    <property type="gene ID" value="ENSHHUG00000036145.1"/>
</dbReference>
<keyword evidence="6" id="KW-0053">Apoptosis</keyword>
<keyword evidence="10" id="KW-0378">Hydrolase</keyword>
<dbReference type="InterPro" id="IPR004947">
    <property type="entry name" value="DNase_II"/>
</dbReference>
<comment type="similarity">
    <text evidence="3">Belongs to the DNase II family.</text>
</comment>
<keyword evidence="13" id="KW-0458">Lysosome</keyword>
<dbReference type="STRING" id="62062.ENSHHUP00000061005"/>
<evidence type="ECO:0000256" key="7">
    <source>
        <dbReference type="ARBA" id="ARBA00022722"/>
    </source>
</evidence>
<protein>
    <recommendedName>
        <fullName evidence="14">Deoxyribonuclease-2-alpha</fullName>
        <ecNumber evidence="4">3.1.22.1</ecNumber>
    </recommendedName>
    <alternativeName>
        <fullName evidence="15">Acid DNase</fullName>
    </alternativeName>
    <alternativeName>
        <fullName evidence="17">Deoxyribonuclease II alpha</fullName>
    </alternativeName>
    <alternativeName>
        <fullName evidence="16">Lysosomal DNase II</fullName>
    </alternativeName>
</protein>
<evidence type="ECO:0000313" key="21">
    <source>
        <dbReference type="Proteomes" id="UP000314982"/>
    </source>
</evidence>
<keyword evidence="5" id="KW-0217">Developmental protein</keyword>
<evidence type="ECO:0000256" key="14">
    <source>
        <dbReference type="ARBA" id="ARBA00039868"/>
    </source>
</evidence>
<evidence type="ECO:0000256" key="16">
    <source>
        <dbReference type="ARBA" id="ARBA00041918"/>
    </source>
</evidence>
<keyword evidence="8 19" id="KW-0732">Signal</keyword>
<evidence type="ECO:0000256" key="3">
    <source>
        <dbReference type="ARBA" id="ARBA00007527"/>
    </source>
</evidence>
<dbReference type="Proteomes" id="UP000314982">
    <property type="component" value="Unassembled WGS sequence"/>
</dbReference>
<comment type="function">
    <text evidence="18">Hydrolyzes DNA under acidic conditions with a preference for double-stranded DNA. Plays a major role in the clearance of nucleic acids generated through apoptosis, hence preventing autoinflammation. Necessary for proper fetal development and for definitive erythropoiesis in fetal liver and bone marrow, where it degrades nuclear DNA expelled from erythroid precursor cells.</text>
</comment>
<evidence type="ECO:0000256" key="17">
    <source>
        <dbReference type="ARBA" id="ARBA00043033"/>
    </source>
</evidence>
<evidence type="ECO:0000256" key="4">
    <source>
        <dbReference type="ARBA" id="ARBA00012036"/>
    </source>
</evidence>
<keyword evidence="11" id="KW-1015">Disulfide bond</keyword>
<dbReference type="GO" id="GO:0006309">
    <property type="term" value="P:apoptotic DNA fragmentation"/>
    <property type="evidence" value="ECO:0007669"/>
    <property type="project" value="TreeGrafter"/>
</dbReference>
<keyword evidence="9" id="KW-0255">Endonuclease</keyword>
<dbReference type="PANTHER" id="PTHR10858">
    <property type="entry name" value="DEOXYRIBONUCLEASE II"/>
    <property type="match status" value="1"/>
</dbReference>
<comment type="subcellular location">
    <subcellularLocation>
        <location evidence="2">Lysosome</location>
    </subcellularLocation>
</comment>
<evidence type="ECO:0000313" key="20">
    <source>
        <dbReference type="Ensembl" id="ENSHHUP00000061005.1"/>
    </source>
</evidence>
<name>A0A4W5PHC6_9TELE</name>
<evidence type="ECO:0000256" key="9">
    <source>
        <dbReference type="ARBA" id="ARBA00022759"/>
    </source>
</evidence>
<keyword evidence="12" id="KW-0325">Glycoprotein</keyword>
<dbReference type="AlphaFoldDB" id="A0A4W5PHC6"/>
<dbReference type="Pfam" id="PF03265">
    <property type="entry name" value="DNase_II"/>
    <property type="match status" value="2"/>
</dbReference>
<evidence type="ECO:0000256" key="6">
    <source>
        <dbReference type="ARBA" id="ARBA00022703"/>
    </source>
</evidence>
<evidence type="ECO:0000256" key="2">
    <source>
        <dbReference type="ARBA" id="ARBA00004371"/>
    </source>
</evidence>
<dbReference type="EC" id="3.1.22.1" evidence="4"/>
<evidence type="ECO:0000256" key="15">
    <source>
        <dbReference type="ARBA" id="ARBA00041393"/>
    </source>
</evidence>
<comment type="catalytic activity">
    <reaction evidence="1">
        <text>Endonucleolytic cleavage to nucleoside 3'-phosphates and 3'-phosphooligonucleotide end-products.</text>
        <dbReference type="EC" id="3.1.22.1"/>
    </reaction>
</comment>
<dbReference type="GO" id="GO:0005764">
    <property type="term" value="C:lysosome"/>
    <property type="evidence" value="ECO:0007669"/>
    <property type="project" value="UniProtKB-SubCell"/>
</dbReference>
<dbReference type="PANTHER" id="PTHR10858:SF9">
    <property type="entry name" value="DEOXYRIBONUCLEASE-2-ALPHA"/>
    <property type="match status" value="1"/>
</dbReference>
<evidence type="ECO:0000256" key="1">
    <source>
        <dbReference type="ARBA" id="ARBA00000447"/>
    </source>
</evidence>
<reference evidence="20" key="3">
    <citation type="submission" date="2025-09" db="UniProtKB">
        <authorList>
            <consortium name="Ensembl"/>
        </authorList>
    </citation>
    <scope>IDENTIFICATION</scope>
</reference>
<evidence type="ECO:0000256" key="11">
    <source>
        <dbReference type="ARBA" id="ARBA00023157"/>
    </source>
</evidence>
<accession>A0A4W5PHC6</accession>
<evidence type="ECO:0000256" key="13">
    <source>
        <dbReference type="ARBA" id="ARBA00023228"/>
    </source>
</evidence>
<evidence type="ECO:0000256" key="5">
    <source>
        <dbReference type="ARBA" id="ARBA00022473"/>
    </source>
</evidence>
<evidence type="ECO:0000256" key="18">
    <source>
        <dbReference type="ARBA" id="ARBA00045381"/>
    </source>
</evidence>
<reference evidence="20" key="2">
    <citation type="submission" date="2025-08" db="UniProtKB">
        <authorList>
            <consortium name="Ensembl"/>
        </authorList>
    </citation>
    <scope>IDENTIFICATION</scope>
</reference>
<feature type="chain" id="PRO_5021430073" description="Deoxyribonuclease-2-alpha" evidence="19">
    <location>
        <begin position="17"/>
        <end position="278"/>
    </location>
</feature>